<proteinExistence type="predicted"/>
<dbReference type="PANTHER" id="PTHR47936">
    <property type="entry name" value="PPR_LONG DOMAIN-CONTAINING PROTEIN"/>
    <property type="match status" value="1"/>
</dbReference>
<keyword evidence="6" id="KW-1185">Reference proteome</keyword>
<dbReference type="Pfam" id="PF13812">
    <property type="entry name" value="PPR_3"/>
    <property type="match status" value="2"/>
</dbReference>
<dbReference type="EMBL" id="CAMXCT030001610">
    <property type="protein sequence ID" value="CAL4778911.1"/>
    <property type="molecule type" value="Genomic_DNA"/>
</dbReference>
<evidence type="ECO:0000313" key="6">
    <source>
        <dbReference type="Proteomes" id="UP001152797"/>
    </source>
</evidence>
<evidence type="ECO:0000256" key="1">
    <source>
        <dbReference type="ARBA" id="ARBA00022737"/>
    </source>
</evidence>
<gene>
    <name evidence="3" type="ORF">C1SCF055_LOCUS18496</name>
</gene>
<dbReference type="Proteomes" id="UP001152797">
    <property type="component" value="Unassembled WGS sequence"/>
</dbReference>
<dbReference type="EMBL" id="CAMXCT020001610">
    <property type="protein sequence ID" value="CAL1144974.1"/>
    <property type="molecule type" value="Genomic_DNA"/>
</dbReference>
<reference evidence="3" key="1">
    <citation type="submission" date="2022-10" db="EMBL/GenBank/DDBJ databases">
        <authorList>
            <person name="Chen Y."/>
            <person name="Dougan E. K."/>
            <person name="Chan C."/>
            <person name="Rhodes N."/>
            <person name="Thang M."/>
        </authorList>
    </citation>
    <scope>NUCLEOTIDE SEQUENCE</scope>
</reference>
<dbReference type="AlphaFoldDB" id="A0A9P1CH70"/>
<dbReference type="PANTHER" id="PTHR47936:SF1">
    <property type="entry name" value="PENTATRICOPEPTIDE REPEAT-CONTAINING PROTEIN GUN1, CHLOROPLASTIC"/>
    <property type="match status" value="1"/>
</dbReference>
<accession>A0A9P1CH70</accession>
<organism evidence="3">
    <name type="scientific">Cladocopium goreaui</name>
    <dbReference type="NCBI Taxonomy" id="2562237"/>
    <lineage>
        <taxon>Eukaryota</taxon>
        <taxon>Sar</taxon>
        <taxon>Alveolata</taxon>
        <taxon>Dinophyceae</taxon>
        <taxon>Suessiales</taxon>
        <taxon>Symbiodiniaceae</taxon>
        <taxon>Cladocopium</taxon>
    </lineage>
</organism>
<comment type="caution">
    <text evidence="3">The sequence shown here is derived from an EMBL/GenBank/DDBJ whole genome shotgun (WGS) entry which is preliminary data.</text>
</comment>
<evidence type="ECO:0000313" key="5">
    <source>
        <dbReference type="EMBL" id="CAL4778911.1"/>
    </source>
</evidence>
<protein>
    <submittedName>
        <fullName evidence="5">Pentatricopeptide repeat-containing protein At1g62930, chloroplastic</fullName>
    </submittedName>
</protein>
<evidence type="ECO:0000313" key="4">
    <source>
        <dbReference type="EMBL" id="CAL1144974.1"/>
    </source>
</evidence>
<keyword evidence="1" id="KW-0677">Repeat</keyword>
<dbReference type="NCBIfam" id="TIGR00756">
    <property type="entry name" value="PPR"/>
    <property type="match status" value="1"/>
</dbReference>
<dbReference type="Gene3D" id="1.25.40.10">
    <property type="entry name" value="Tetratricopeptide repeat domain"/>
    <property type="match status" value="2"/>
</dbReference>
<dbReference type="EMBL" id="CAMXCT010001610">
    <property type="protein sequence ID" value="CAI3991599.1"/>
    <property type="molecule type" value="Genomic_DNA"/>
</dbReference>
<sequence length="586" mass="65092">MIFHCIVFYIFKNCAKHFLDDFTADISCLQWWLATILWPCILELCFNCHLKPCIFHCETGASCGLASGHMAWHNLCLVPTQHMEEDRALSQSAANDINLQLKAFSRGHVRLNVIHYGRVLHSLEKKSLWHSSLQLLSHMAQQDVLCNIVILASAMASSAGFWQRALQLVVLAEESFTKHDAGSKDHFIRGWRDHPAAVTSTLTTLAKANSPGVCVKLLEAVATMRLQRNDFHFGAAIHSCETQGLWHKALALLETMGSLEIRGNVITYTSSLSSASTAGAWSAALQLLQRMGQAGPQPNLLSWSATISSCEDTEKAGEWNVAHHLLQQMKITGFRPNAVTFSGCISACTAWGRALQLLKRMRKGLLRVDDICLNAQLDAIAPSPLRRQAVRHGGGTEVKRPFAWPLAFRTLHWMMQTAIRADVISFSCAVASCELKDQVPLWWKALGLLETMALTQVKMNILTLRGALNACEMAGDRSQWRVSIALLKGVGKDVISHNGVLYCCLQAGQLQKALVLLQTMMEERIVPDMLSYELLVHACEIAGKWKLVPSLLSSRIVRESARCSTQRNWSALQMTVTQHISARGHR</sequence>
<dbReference type="InterPro" id="IPR002885">
    <property type="entry name" value="PPR_rpt"/>
</dbReference>
<evidence type="ECO:0000313" key="3">
    <source>
        <dbReference type="EMBL" id="CAI3991599.1"/>
    </source>
</evidence>
<dbReference type="PROSITE" id="PS51375">
    <property type="entry name" value="PPR"/>
    <property type="match status" value="2"/>
</dbReference>
<reference evidence="4" key="2">
    <citation type="submission" date="2024-04" db="EMBL/GenBank/DDBJ databases">
        <authorList>
            <person name="Chen Y."/>
            <person name="Shah S."/>
            <person name="Dougan E. K."/>
            <person name="Thang M."/>
            <person name="Chan C."/>
        </authorList>
    </citation>
    <scope>NUCLEOTIDE SEQUENCE [LARGE SCALE GENOMIC DNA]</scope>
</reference>
<feature type="repeat" description="PPR" evidence="2">
    <location>
        <begin position="493"/>
        <end position="527"/>
    </location>
</feature>
<evidence type="ECO:0000256" key="2">
    <source>
        <dbReference type="PROSITE-ProRule" id="PRU00708"/>
    </source>
</evidence>
<feature type="repeat" description="PPR" evidence="2">
    <location>
        <begin position="264"/>
        <end position="298"/>
    </location>
</feature>
<dbReference type="InterPro" id="IPR011990">
    <property type="entry name" value="TPR-like_helical_dom_sf"/>
</dbReference>
<name>A0A9P1CH70_9DINO</name>
<dbReference type="OrthoDB" id="185373at2759"/>